<dbReference type="Gene3D" id="3.30.930.10">
    <property type="entry name" value="Bira Bifunctional Protein, Domain 2"/>
    <property type="match status" value="1"/>
</dbReference>
<dbReference type="Proteomes" id="UP000263957">
    <property type="component" value="Unassembled WGS sequence"/>
</dbReference>
<protein>
    <recommendedName>
        <fullName evidence="6">Phenylalanine--tRNA ligase beta subunit</fullName>
        <ecNumber evidence="5">6.1.1.20</ecNumber>
    </recommendedName>
    <alternativeName>
        <fullName evidence="17">Phenylalanyl-tRNA synthetase beta subunit</fullName>
    </alternativeName>
</protein>
<dbReference type="GO" id="GO:0006412">
    <property type="term" value="P:translation"/>
    <property type="evidence" value="ECO:0007669"/>
    <property type="project" value="UniProtKB-KW"/>
</dbReference>
<dbReference type="GO" id="GO:0005524">
    <property type="term" value="F:ATP binding"/>
    <property type="evidence" value="ECO:0007669"/>
    <property type="project" value="UniProtKB-KW"/>
</dbReference>
<keyword evidence="11" id="KW-0547">Nucleotide-binding</keyword>
<evidence type="ECO:0000313" key="20">
    <source>
        <dbReference type="EMBL" id="HBQ47662.1"/>
    </source>
</evidence>
<organism evidence="20 21">
    <name type="scientific">Hyphomonas atlantica</name>
    <dbReference type="NCBI Taxonomy" id="1280948"/>
    <lineage>
        <taxon>Bacteria</taxon>
        <taxon>Pseudomonadati</taxon>
        <taxon>Pseudomonadota</taxon>
        <taxon>Alphaproteobacteria</taxon>
        <taxon>Hyphomonadales</taxon>
        <taxon>Hyphomonadaceae</taxon>
        <taxon>Hyphomonas</taxon>
    </lineage>
</organism>
<keyword evidence="8" id="KW-0820">tRNA-binding</keyword>
<evidence type="ECO:0000256" key="4">
    <source>
        <dbReference type="ARBA" id="ARBA00011209"/>
    </source>
</evidence>
<dbReference type="Gene3D" id="3.30.70.380">
    <property type="entry name" value="Ferrodoxin-fold anticodon-binding domain"/>
    <property type="match status" value="1"/>
</dbReference>
<dbReference type="GO" id="GO:0000049">
    <property type="term" value="F:tRNA binding"/>
    <property type="evidence" value="ECO:0007669"/>
    <property type="project" value="UniProtKB-KW"/>
</dbReference>
<evidence type="ECO:0000256" key="14">
    <source>
        <dbReference type="ARBA" id="ARBA00022884"/>
    </source>
</evidence>
<evidence type="ECO:0000256" key="13">
    <source>
        <dbReference type="ARBA" id="ARBA00022842"/>
    </source>
</evidence>
<evidence type="ECO:0000256" key="10">
    <source>
        <dbReference type="ARBA" id="ARBA00022723"/>
    </source>
</evidence>
<evidence type="ECO:0000256" key="16">
    <source>
        <dbReference type="ARBA" id="ARBA00023146"/>
    </source>
</evidence>
<dbReference type="PROSITE" id="PS51447">
    <property type="entry name" value="FDX_ACB"/>
    <property type="match status" value="1"/>
</dbReference>
<evidence type="ECO:0000256" key="7">
    <source>
        <dbReference type="ARBA" id="ARBA00022490"/>
    </source>
</evidence>
<dbReference type="GO" id="GO:0046872">
    <property type="term" value="F:metal ion binding"/>
    <property type="evidence" value="ECO:0007669"/>
    <property type="project" value="UniProtKB-KW"/>
</dbReference>
<dbReference type="InterPro" id="IPR005121">
    <property type="entry name" value="Fdx_antiC-bd"/>
</dbReference>
<accession>A0A356W3Z8</accession>
<evidence type="ECO:0000259" key="19">
    <source>
        <dbReference type="PROSITE" id="PS51447"/>
    </source>
</evidence>
<dbReference type="Pfam" id="PF17759">
    <property type="entry name" value="tRNA_synthFbeta"/>
    <property type="match status" value="1"/>
</dbReference>
<evidence type="ECO:0000256" key="6">
    <source>
        <dbReference type="ARBA" id="ARBA00017032"/>
    </source>
</evidence>
<dbReference type="SUPFAM" id="SSF55681">
    <property type="entry name" value="Class II aaRS and biotin synthetases"/>
    <property type="match status" value="1"/>
</dbReference>
<keyword evidence="15" id="KW-0648">Protein biosynthesis</keyword>
<comment type="catalytic activity">
    <reaction evidence="18">
        <text>tRNA(Phe) + L-phenylalanine + ATP = L-phenylalanyl-tRNA(Phe) + AMP + diphosphate + H(+)</text>
        <dbReference type="Rhea" id="RHEA:19413"/>
        <dbReference type="Rhea" id="RHEA-COMP:9668"/>
        <dbReference type="Rhea" id="RHEA-COMP:9699"/>
        <dbReference type="ChEBI" id="CHEBI:15378"/>
        <dbReference type="ChEBI" id="CHEBI:30616"/>
        <dbReference type="ChEBI" id="CHEBI:33019"/>
        <dbReference type="ChEBI" id="CHEBI:58095"/>
        <dbReference type="ChEBI" id="CHEBI:78442"/>
        <dbReference type="ChEBI" id="CHEBI:78531"/>
        <dbReference type="ChEBI" id="CHEBI:456215"/>
        <dbReference type="EC" id="6.1.1.20"/>
    </reaction>
</comment>
<evidence type="ECO:0000256" key="12">
    <source>
        <dbReference type="ARBA" id="ARBA00022840"/>
    </source>
</evidence>
<dbReference type="Pfam" id="PF03147">
    <property type="entry name" value="FDX-ACB"/>
    <property type="match status" value="1"/>
</dbReference>
<evidence type="ECO:0000256" key="2">
    <source>
        <dbReference type="ARBA" id="ARBA00004496"/>
    </source>
</evidence>
<dbReference type="InterPro" id="IPR041616">
    <property type="entry name" value="PheRS_beta_core"/>
</dbReference>
<comment type="caution">
    <text evidence="20">The sequence shown here is derived from an EMBL/GenBank/DDBJ whole genome shotgun (WGS) entry which is preliminary data.</text>
</comment>
<feature type="domain" description="FDX-ACB" evidence="19">
    <location>
        <begin position="116"/>
        <end position="208"/>
    </location>
</feature>
<evidence type="ECO:0000256" key="15">
    <source>
        <dbReference type="ARBA" id="ARBA00022917"/>
    </source>
</evidence>
<comment type="similarity">
    <text evidence="3">Belongs to the phenylalanyl-tRNA synthetase beta subunit family. Type 1 subfamily.</text>
</comment>
<dbReference type="InterPro" id="IPR036690">
    <property type="entry name" value="Fdx_antiC-bd_sf"/>
</dbReference>
<keyword evidence="7" id="KW-0963">Cytoplasm</keyword>
<evidence type="ECO:0000256" key="5">
    <source>
        <dbReference type="ARBA" id="ARBA00012814"/>
    </source>
</evidence>
<gene>
    <name evidence="20" type="ORF">DD728_02050</name>
</gene>
<dbReference type="FunFam" id="3.30.70.380:FF:000001">
    <property type="entry name" value="Phenylalanine--tRNA ligase beta subunit"/>
    <property type="match status" value="1"/>
</dbReference>
<comment type="subunit">
    <text evidence="4">Tetramer of two alpha and two beta subunits.</text>
</comment>
<comment type="cofactor">
    <cofactor evidence="1">
        <name>Mg(2+)</name>
        <dbReference type="ChEBI" id="CHEBI:18420"/>
    </cofactor>
</comment>
<dbReference type="InterPro" id="IPR045864">
    <property type="entry name" value="aa-tRNA-synth_II/BPL/LPL"/>
</dbReference>
<keyword evidence="9 20" id="KW-0436">Ligase</keyword>
<sequence length="209" mass="22596">VAALVRPFNERHWQGTPAAYDSYAAKADLFAVLDALGQPGDRFQVAAPAQPHWHPGQAASLKLGPKVTVAHFGQLHPGVLKALDVDGPVYGFELNLNALPQMKAKNTKTKPVFERAELTPIRRDLAFVVDRAVPASDLVRHAQGADKKLITRVDVFDVYEGTGVPEGQKSVAFEMTLQPQEKLKDEDIQALMDKVVASVAKGTGGVLRG</sequence>
<dbReference type="GO" id="GO:0005737">
    <property type="term" value="C:cytoplasm"/>
    <property type="evidence" value="ECO:0007669"/>
    <property type="project" value="UniProtKB-SubCell"/>
</dbReference>
<dbReference type="EC" id="6.1.1.20" evidence="5"/>
<comment type="subcellular location">
    <subcellularLocation>
        <location evidence="2">Cytoplasm</location>
    </subcellularLocation>
</comment>
<keyword evidence="10" id="KW-0479">Metal-binding</keyword>
<proteinExistence type="inferred from homology"/>
<dbReference type="AlphaFoldDB" id="A0A356W3Z8"/>
<dbReference type="SUPFAM" id="SSF54991">
    <property type="entry name" value="Anticodon-binding domain of PheRS"/>
    <property type="match status" value="1"/>
</dbReference>
<feature type="non-terminal residue" evidence="20">
    <location>
        <position position="1"/>
    </location>
</feature>
<keyword evidence="14" id="KW-0694">RNA-binding</keyword>
<evidence type="ECO:0000256" key="17">
    <source>
        <dbReference type="ARBA" id="ARBA00033189"/>
    </source>
</evidence>
<evidence type="ECO:0000256" key="3">
    <source>
        <dbReference type="ARBA" id="ARBA00008653"/>
    </source>
</evidence>
<evidence type="ECO:0000256" key="9">
    <source>
        <dbReference type="ARBA" id="ARBA00022598"/>
    </source>
</evidence>
<keyword evidence="12" id="KW-0067">ATP-binding</keyword>
<evidence type="ECO:0000313" key="21">
    <source>
        <dbReference type="Proteomes" id="UP000263957"/>
    </source>
</evidence>
<dbReference type="SMART" id="SM00896">
    <property type="entry name" value="FDX-ACB"/>
    <property type="match status" value="1"/>
</dbReference>
<reference evidence="20 21" key="1">
    <citation type="journal article" date="2018" name="Nat. Biotechnol.">
        <title>A standardized bacterial taxonomy based on genome phylogeny substantially revises the tree of life.</title>
        <authorList>
            <person name="Parks D.H."/>
            <person name="Chuvochina M."/>
            <person name="Waite D.W."/>
            <person name="Rinke C."/>
            <person name="Skarshewski A."/>
            <person name="Chaumeil P.A."/>
            <person name="Hugenholtz P."/>
        </authorList>
    </citation>
    <scope>NUCLEOTIDE SEQUENCE [LARGE SCALE GENOMIC DNA]</scope>
    <source>
        <strain evidence="20">UBA10378</strain>
    </source>
</reference>
<dbReference type="EMBL" id="DOGS01000045">
    <property type="protein sequence ID" value="HBQ47662.1"/>
    <property type="molecule type" value="Genomic_DNA"/>
</dbReference>
<keyword evidence="13" id="KW-0460">Magnesium</keyword>
<name>A0A356W3Z8_9PROT</name>
<evidence type="ECO:0000256" key="18">
    <source>
        <dbReference type="ARBA" id="ARBA00049255"/>
    </source>
</evidence>
<dbReference type="GO" id="GO:0004826">
    <property type="term" value="F:phenylalanine-tRNA ligase activity"/>
    <property type="evidence" value="ECO:0007669"/>
    <property type="project" value="UniProtKB-EC"/>
</dbReference>
<keyword evidence="16" id="KW-0030">Aminoacyl-tRNA synthetase</keyword>
<evidence type="ECO:0000256" key="11">
    <source>
        <dbReference type="ARBA" id="ARBA00022741"/>
    </source>
</evidence>
<evidence type="ECO:0000256" key="8">
    <source>
        <dbReference type="ARBA" id="ARBA00022555"/>
    </source>
</evidence>
<evidence type="ECO:0000256" key="1">
    <source>
        <dbReference type="ARBA" id="ARBA00001946"/>
    </source>
</evidence>